<proteinExistence type="predicted"/>
<sequence length="15" mass="1893">MLLLNFLFSFLFLFK</sequence>
<reference evidence="1" key="1">
    <citation type="submission" date="2018-02" db="EMBL/GenBank/DDBJ databases">
        <title>Rhizophora mucronata_Transcriptome.</title>
        <authorList>
            <person name="Meera S.P."/>
            <person name="Sreeshan A."/>
            <person name="Augustine A."/>
        </authorList>
    </citation>
    <scope>NUCLEOTIDE SEQUENCE</scope>
    <source>
        <tissue evidence="1">Leaf</tissue>
    </source>
</reference>
<accession>A0A2P2QC17</accession>
<organism evidence="1">
    <name type="scientific">Rhizophora mucronata</name>
    <name type="common">Asiatic mangrove</name>
    <dbReference type="NCBI Taxonomy" id="61149"/>
    <lineage>
        <taxon>Eukaryota</taxon>
        <taxon>Viridiplantae</taxon>
        <taxon>Streptophyta</taxon>
        <taxon>Embryophyta</taxon>
        <taxon>Tracheophyta</taxon>
        <taxon>Spermatophyta</taxon>
        <taxon>Magnoliopsida</taxon>
        <taxon>eudicotyledons</taxon>
        <taxon>Gunneridae</taxon>
        <taxon>Pentapetalae</taxon>
        <taxon>rosids</taxon>
        <taxon>fabids</taxon>
        <taxon>Malpighiales</taxon>
        <taxon>Rhizophoraceae</taxon>
        <taxon>Rhizophora</taxon>
    </lineage>
</organism>
<evidence type="ECO:0000313" key="1">
    <source>
        <dbReference type="EMBL" id="MBX64493.1"/>
    </source>
</evidence>
<name>A0A2P2QC17_RHIMU</name>
<dbReference type="EMBL" id="GGEC01084009">
    <property type="protein sequence ID" value="MBX64493.1"/>
    <property type="molecule type" value="Transcribed_RNA"/>
</dbReference>
<protein>
    <submittedName>
        <fullName evidence="1">Uncharacterized protein</fullName>
    </submittedName>
</protein>